<comment type="similarity">
    <text evidence="3">Belongs to the HARBI1 family.</text>
</comment>
<evidence type="ECO:0000256" key="3">
    <source>
        <dbReference type="ARBA" id="ARBA00006958"/>
    </source>
</evidence>
<keyword evidence="7" id="KW-0539">Nucleus</keyword>
<evidence type="ECO:0000256" key="1">
    <source>
        <dbReference type="ARBA" id="ARBA00001968"/>
    </source>
</evidence>
<comment type="cofactor">
    <cofactor evidence="1">
        <name>a divalent metal cation</name>
        <dbReference type="ChEBI" id="CHEBI:60240"/>
    </cofactor>
</comment>
<keyword evidence="5" id="KW-0479">Metal-binding</keyword>
<dbReference type="GO" id="GO:0046872">
    <property type="term" value="F:metal ion binding"/>
    <property type="evidence" value="ECO:0007669"/>
    <property type="project" value="UniProtKB-KW"/>
</dbReference>
<sequence>MVLCSKVRRILLTDNTFLRNRFRSKKHRRLGVHEMNKKRNEFGEFHHIYNELRRDSERFFNFLRMSRETFDFILSKVKFKLTKKTTNFKKPISATERLYVTLRYLSTGLSFRNLAVTLRMGASTVGKIVHETCKIIWEELVEDFMPVPNQDQLLKISDDFYRRWKFPNCIGCIDGKHCQIKCPINSGSSYFNYLKYFSLVLQGVADADKKFIFIEVGSRGKKSDGGTFAASTLFQHIQSNTFLPPDKELPGTTIKLPHVLIGDEAYPLKTFLMRPFPSRNLNAFRENYNKRLSAARKCIECAFGNLTIY</sequence>
<gene>
    <name evidence="9" type="primary">harbi1_18</name>
    <name evidence="9" type="ORF">g.172786</name>
</gene>
<accession>A0A2S2P780</accession>
<keyword evidence="6" id="KW-0378">Hydrolase</keyword>
<evidence type="ECO:0000313" key="9">
    <source>
        <dbReference type="EMBL" id="MBY24766.1"/>
    </source>
</evidence>
<organism evidence="9">
    <name type="scientific">Schizaphis graminum</name>
    <name type="common">Green bug aphid</name>
    <dbReference type="NCBI Taxonomy" id="13262"/>
    <lineage>
        <taxon>Eukaryota</taxon>
        <taxon>Metazoa</taxon>
        <taxon>Ecdysozoa</taxon>
        <taxon>Arthropoda</taxon>
        <taxon>Hexapoda</taxon>
        <taxon>Insecta</taxon>
        <taxon>Pterygota</taxon>
        <taxon>Neoptera</taxon>
        <taxon>Paraneoptera</taxon>
        <taxon>Hemiptera</taxon>
        <taxon>Sternorrhyncha</taxon>
        <taxon>Aphidomorpha</taxon>
        <taxon>Aphidoidea</taxon>
        <taxon>Aphididae</taxon>
        <taxon>Aphidini</taxon>
        <taxon>Schizaphis</taxon>
    </lineage>
</organism>
<dbReference type="AlphaFoldDB" id="A0A2S2P780"/>
<dbReference type="InterPro" id="IPR045249">
    <property type="entry name" value="HARBI1-like"/>
</dbReference>
<evidence type="ECO:0000256" key="5">
    <source>
        <dbReference type="ARBA" id="ARBA00022723"/>
    </source>
</evidence>
<evidence type="ECO:0000256" key="7">
    <source>
        <dbReference type="ARBA" id="ARBA00023242"/>
    </source>
</evidence>
<dbReference type="GO" id="GO:0004518">
    <property type="term" value="F:nuclease activity"/>
    <property type="evidence" value="ECO:0007669"/>
    <property type="project" value="UniProtKB-KW"/>
</dbReference>
<dbReference type="Pfam" id="PF13359">
    <property type="entry name" value="DDE_Tnp_4"/>
    <property type="match status" value="1"/>
</dbReference>
<evidence type="ECO:0000256" key="4">
    <source>
        <dbReference type="ARBA" id="ARBA00022722"/>
    </source>
</evidence>
<proteinExistence type="inferred from homology"/>
<evidence type="ECO:0000259" key="8">
    <source>
        <dbReference type="Pfam" id="PF13359"/>
    </source>
</evidence>
<evidence type="ECO:0000256" key="6">
    <source>
        <dbReference type="ARBA" id="ARBA00022801"/>
    </source>
</evidence>
<keyword evidence="4" id="KW-0540">Nuclease</keyword>
<dbReference type="PANTHER" id="PTHR22930:SF269">
    <property type="entry name" value="NUCLEASE HARBI1-LIKE PROTEIN"/>
    <property type="match status" value="1"/>
</dbReference>
<reference evidence="9" key="1">
    <citation type="submission" date="2018-04" db="EMBL/GenBank/DDBJ databases">
        <title>Transcriptome of Schizaphis graminum biotype I.</title>
        <authorList>
            <person name="Scully E.D."/>
            <person name="Geib S.M."/>
            <person name="Palmer N.A."/>
            <person name="Koch K."/>
            <person name="Bradshaw J."/>
            <person name="Heng-Moss T."/>
            <person name="Sarath G."/>
        </authorList>
    </citation>
    <scope>NUCLEOTIDE SEQUENCE</scope>
</reference>
<evidence type="ECO:0000256" key="2">
    <source>
        <dbReference type="ARBA" id="ARBA00004123"/>
    </source>
</evidence>
<dbReference type="GO" id="GO:0005634">
    <property type="term" value="C:nucleus"/>
    <property type="evidence" value="ECO:0007669"/>
    <property type="project" value="UniProtKB-SubCell"/>
</dbReference>
<dbReference type="GO" id="GO:0016787">
    <property type="term" value="F:hydrolase activity"/>
    <property type="evidence" value="ECO:0007669"/>
    <property type="project" value="UniProtKB-KW"/>
</dbReference>
<dbReference type="InterPro" id="IPR027806">
    <property type="entry name" value="HARBI1_dom"/>
</dbReference>
<dbReference type="EMBL" id="GGMR01012147">
    <property type="protein sequence ID" value="MBY24766.1"/>
    <property type="molecule type" value="Transcribed_RNA"/>
</dbReference>
<feature type="domain" description="DDE Tnp4" evidence="8">
    <location>
        <begin position="173"/>
        <end position="306"/>
    </location>
</feature>
<name>A0A2S2P780_SCHGA</name>
<protein>
    <submittedName>
        <fullName evidence="9">Putative nuclease HARBI1</fullName>
    </submittedName>
</protein>
<comment type="subcellular location">
    <subcellularLocation>
        <location evidence="2">Nucleus</location>
    </subcellularLocation>
</comment>
<dbReference type="PANTHER" id="PTHR22930">
    <property type="match status" value="1"/>
</dbReference>